<feature type="transmembrane region" description="Helical" evidence="2">
    <location>
        <begin position="115"/>
        <end position="133"/>
    </location>
</feature>
<comment type="similarity">
    <text evidence="1 2">Belongs to the multi antimicrobial extrusion (MATE) (TC 2.A.66.1) family.</text>
</comment>
<feature type="transmembrane region" description="Helical" evidence="2">
    <location>
        <begin position="418"/>
        <end position="439"/>
    </location>
</feature>
<keyword evidence="4" id="KW-1185">Reference proteome</keyword>
<dbReference type="InterPro" id="IPR002528">
    <property type="entry name" value="MATE_fam"/>
</dbReference>
<evidence type="ECO:0000313" key="3">
    <source>
        <dbReference type="EMBL" id="PKA54938.1"/>
    </source>
</evidence>
<dbReference type="GO" id="GO:0015297">
    <property type="term" value="F:antiporter activity"/>
    <property type="evidence" value="ECO:0007669"/>
    <property type="project" value="InterPro"/>
</dbReference>
<dbReference type="AlphaFoldDB" id="A0A2I0AHC6"/>
<feature type="transmembrane region" description="Helical" evidence="2">
    <location>
        <begin position="180"/>
        <end position="202"/>
    </location>
</feature>
<dbReference type="EMBL" id="KZ451982">
    <property type="protein sequence ID" value="PKA54938.1"/>
    <property type="molecule type" value="Genomic_DNA"/>
</dbReference>
<reference evidence="3 4" key="1">
    <citation type="journal article" date="2017" name="Nature">
        <title>The Apostasia genome and the evolution of orchids.</title>
        <authorList>
            <person name="Zhang G.Q."/>
            <person name="Liu K.W."/>
            <person name="Li Z."/>
            <person name="Lohaus R."/>
            <person name="Hsiao Y.Y."/>
            <person name="Niu S.C."/>
            <person name="Wang J.Y."/>
            <person name="Lin Y.C."/>
            <person name="Xu Q."/>
            <person name="Chen L.J."/>
            <person name="Yoshida K."/>
            <person name="Fujiwara S."/>
            <person name="Wang Z.W."/>
            <person name="Zhang Y.Q."/>
            <person name="Mitsuda N."/>
            <person name="Wang M."/>
            <person name="Liu G.H."/>
            <person name="Pecoraro L."/>
            <person name="Huang H.X."/>
            <person name="Xiao X.J."/>
            <person name="Lin M."/>
            <person name="Wu X.Y."/>
            <person name="Wu W.L."/>
            <person name="Chen Y.Y."/>
            <person name="Chang S.B."/>
            <person name="Sakamoto S."/>
            <person name="Ohme-Takagi M."/>
            <person name="Yagi M."/>
            <person name="Zeng S.J."/>
            <person name="Shen C.Y."/>
            <person name="Yeh C.M."/>
            <person name="Luo Y.B."/>
            <person name="Tsai W.C."/>
            <person name="Van de Peer Y."/>
            <person name="Liu Z.J."/>
        </authorList>
    </citation>
    <scope>NUCLEOTIDE SEQUENCE [LARGE SCALE GENOMIC DNA]</scope>
    <source>
        <strain evidence="4">cv. Shenzhen</strain>
        <tissue evidence="3">Stem</tissue>
    </source>
</reference>
<protein>
    <recommendedName>
        <fullName evidence="2">Protein DETOXIFICATION</fullName>
    </recommendedName>
    <alternativeName>
        <fullName evidence="2">Multidrug and toxic compound extrusion protein</fullName>
    </alternativeName>
</protein>
<evidence type="ECO:0000313" key="4">
    <source>
        <dbReference type="Proteomes" id="UP000236161"/>
    </source>
</evidence>
<keyword evidence="2" id="KW-0472">Membrane</keyword>
<feature type="transmembrane region" description="Helical" evidence="2">
    <location>
        <begin position="208"/>
        <end position="232"/>
    </location>
</feature>
<feature type="transmembrane region" description="Helical" evidence="2">
    <location>
        <begin position="343"/>
        <end position="367"/>
    </location>
</feature>
<dbReference type="Pfam" id="PF01554">
    <property type="entry name" value="MatE"/>
    <property type="match status" value="2"/>
</dbReference>
<proteinExistence type="inferred from homology"/>
<organism evidence="3 4">
    <name type="scientific">Apostasia shenzhenica</name>
    <dbReference type="NCBI Taxonomy" id="1088818"/>
    <lineage>
        <taxon>Eukaryota</taxon>
        <taxon>Viridiplantae</taxon>
        <taxon>Streptophyta</taxon>
        <taxon>Embryophyta</taxon>
        <taxon>Tracheophyta</taxon>
        <taxon>Spermatophyta</taxon>
        <taxon>Magnoliopsida</taxon>
        <taxon>Liliopsida</taxon>
        <taxon>Asparagales</taxon>
        <taxon>Orchidaceae</taxon>
        <taxon>Apostasioideae</taxon>
        <taxon>Apostasia</taxon>
    </lineage>
</organism>
<evidence type="ECO:0000256" key="2">
    <source>
        <dbReference type="RuleBase" id="RU004914"/>
    </source>
</evidence>
<dbReference type="Proteomes" id="UP000236161">
    <property type="component" value="Unassembled WGS sequence"/>
</dbReference>
<feature type="transmembrane region" description="Helical" evidence="2">
    <location>
        <begin position="446"/>
        <end position="469"/>
    </location>
</feature>
<name>A0A2I0AHC6_9ASPA</name>
<feature type="transmembrane region" description="Helical" evidence="2">
    <location>
        <begin position="306"/>
        <end position="331"/>
    </location>
</feature>
<dbReference type="STRING" id="1088818.A0A2I0AHC6"/>
<comment type="caution">
    <text evidence="2">Lacks conserved residue(s) required for the propagation of feature annotation.</text>
</comment>
<dbReference type="GO" id="GO:0042910">
    <property type="term" value="F:xenobiotic transmembrane transporter activity"/>
    <property type="evidence" value="ECO:0007669"/>
    <property type="project" value="InterPro"/>
</dbReference>
<keyword evidence="2" id="KW-0812">Transmembrane</keyword>
<sequence length="500" mass="52465">MKEIQDLKEEKMASEDQRSKYFTMAEIWDEVKKMKGLCLPIAATNLVSYLKGMVSVACMGRLGQLELAGGSLAVGLTNITGFSILSGLSFGLDPLCSQAVGSGNRSLASSALRRTVLLLLLASVPIAAFWSSLRPLLLLLRLDPAVAAVAHSYTFSSLPSLISSSLLLPLRSYLRANSRPLPLAAASAFSSLAVHLPLAPLLSRSIGISGIAISSSIADFATILLLALYFYFHHSCYHPPDVDPSYLPLPTPEASLSLPTAAEGWTPLLRLALLSCLGVCLEWWWYELMTVAAGYLSNPRAALGAAGIVIQTTALLYTLPTTLGAAAATRVGNELGARRPGRAGAAAAAAMGLAAIGSCFSLAWATLCRDPWARVFTGDGDVLKLTRLALPVIGLCELANCPQTTGCGVLRGSARPGIAAAINLFSFYLVGAPVAALLAFGMEMGFVGLCLGLLAAQIVCAVSIMVVTACTDWAKEAQKAEHLVGPKASNLTGEIRLNCK</sequence>
<accession>A0A2I0AHC6</accession>
<dbReference type="PANTHER" id="PTHR11206">
    <property type="entry name" value="MULTIDRUG RESISTANCE PROTEIN"/>
    <property type="match status" value="1"/>
</dbReference>
<dbReference type="GO" id="GO:0016020">
    <property type="term" value="C:membrane"/>
    <property type="evidence" value="ECO:0007669"/>
    <property type="project" value="InterPro"/>
</dbReference>
<gene>
    <name evidence="3" type="primary">DTXL1</name>
    <name evidence="3" type="ORF">AXF42_Ash000774</name>
</gene>
<feature type="transmembrane region" description="Helical" evidence="2">
    <location>
        <begin position="268"/>
        <end position="286"/>
    </location>
</feature>
<keyword evidence="2" id="KW-1133">Transmembrane helix</keyword>
<dbReference type="NCBIfam" id="TIGR00797">
    <property type="entry name" value="matE"/>
    <property type="match status" value="1"/>
</dbReference>
<evidence type="ECO:0000256" key="1">
    <source>
        <dbReference type="ARBA" id="ARBA00010199"/>
    </source>
</evidence>
<dbReference type="OrthoDB" id="2126698at2759"/>